<comment type="caution">
    <text evidence="1">The sequence shown here is derived from an EMBL/GenBank/DDBJ whole genome shotgun (WGS) entry which is preliminary data.</text>
</comment>
<dbReference type="AlphaFoldDB" id="A0A9D2NF10"/>
<protein>
    <submittedName>
        <fullName evidence="1">Uncharacterized protein</fullName>
    </submittedName>
</protein>
<evidence type="ECO:0000313" key="1">
    <source>
        <dbReference type="EMBL" id="HJC22795.1"/>
    </source>
</evidence>
<reference evidence="1" key="2">
    <citation type="submission" date="2021-04" db="EMBL/GenBank/DDBJ databases">
        <authorList>
            <person name="Gilroy R."/>
        </authorList>
    </citation>
    <scope>NUCLEOTIDE SEQUENCE</scope>
    <source>
        <strain evidence="1">USAMLcec2-132</strain>
    </source>
</reference>
<gene>
    <name evidence="1" type="ORF">H9761_03725</name>
</gene>
<dbReference type="EMBL" id="DWWS01000017">
    <property type="protein sequence ID" value="HJC22795.1"/>
    <property type="molecule type" value="Genomic_DNA"/>
</dbReference>
<organism evidence="1 2">
    <name type="scientific">Candidatus Eisenbergiella merdavium</name>
    <dbReference type="NCBI Taxonomy" id="2838551"/>
    <lineage>
        <taxon>Bacteria</taxon>
        <taxon>Bacillati</taxon>
        <taxon>Bacillota</taxon>
        <taxon>Clostridia</taxon>
        <taxon>Lachnospirales</taxon>
        <taxon>Lachnospiraceae</taxon>
        <taxon>Eisenbergiella</taxon>
    </lineage>
</organism>
<dbReference type="Proteomes" id="UP000823891">
    <property type="component" value="Unassembled WGS sequence"/>
</dbReference>
<name>A0A9D2NF10_9FIRM</name>
<reference evidence="1" key="1">
    <citation type="journal article" date="2021" name="PeerJ">
        <title>Extensive microbial diversity within the chicken gut microbiome revealed by metagenomics and culture.</title>
        <authorList>
            <person name="Gilroy R."/>
            <person name="Ravi A."/>
            <person name="Getino M."/>
            <person name="Pursley I."/>
            <person name="Horton D.L."/>
            <person name="Alikhan N.F."/>
            <person name="Baker D."/>
            <person name="Gharbi K."/>
            <person name="Hall N."/>
            <person name="Watson M."/>
            <person name="Adriaenssens E.M."/>
            <person name="Foster-Nyarko E."/>
            <person name="Jarju S."/>
            <person name="Secka A."/>
            <person name="Antonio M."/>
            <person name="Oren A."/>
            <person name="Chaudhuri R.R."/>
            <person name="La Ragione R."/>
            <person name="Hildebrand F."/>
            <person name="Pallen M.J."/>
        </authorList>
    </citation>
    <scope>NUCLEOTIDE SEQUENCE</scope>
    <source>
        <strain evidence="1">USAMLcec2-132</strain>
    </source>
</reference>
<sequence length="60" mass="6631">MELLRLQNNAEAGASYTSPSVYTDSPLLKWLETEELAGRIESGNGKPVIVIGRKQDIEKL</sequence>
<proteinExistence type="predicted"/>
<accession>A0A9D2NF10</accession>
<evidence type="ECO:0000313" key="2">
    <source>
        <dbReference type="Proteomes" id="UP000823891"/>
    </source>
</evidence>